<evidence type="ECO:0000313" key="1">
    <source>
        <dbReference type="EMBL" id="KAJ7372563.1"/>
    </source>
</evidence>
<comment type="caution">
    <text evidence="1">The sequence shown here is derived from an EMBL/GenBank/DDBJ whole genome shotgun (WGS) entry which is preliminary data.</text>
</comment>
<dbReference type="EMBL" id="MU826836">
    <property type="protein sequence ID" value="KAJ7372563.1"/>
    <property type="molecule type" value="Genomic_DNA"/>
</dbReference>
<organism evidence="1 2">
    <name type="scientific">Desmophyllum pertusum</name>
    <dbReference type="NCBI Taxonomy" id="174260"/>
    <lineage>
        <taxon>Eukaryota</taxon>
        <taxon>Metazoa</taxon>
        <taxon>Cnidaria</taxon>
        <taxon>Anthozoa</taxon>
        <taxon>Hexacorallia</taxon>
        <taxon>Scleractinia</taxon>
        <taxon>Caryophylliina</taxon>
        <taxon>Caryophylliidae</taxon>
        <taxon>Desmophyllum</taxon>
    </lineage>
</organism>
<name>A0A9W9Z2M2_9CNID</name>
<dbReference type="AlphaFoldDB" id="A0A9W9Z2M2"/>
<sequence length="176" mass="20182">MIYVWTGERLLNIKQTDKEIQPGPVKEVKIPQSLPGAEVKKYYCSGRRQKQGDILIFFEKRGSVIILDHNLYDQTNRENKLDGGSVERLIETFKENNKEPTRSADVFKVPLENIVESVTYSTREKSEVFVETIKKSMHSEIKMDSIAYLVSEGNPLDENGKLLDKNLYVLGGTHYL</sequence>
<accession>A0A9W9Z2M2</accession>
<gene>
    <name evidence="1" type="ORF">OS493_019075</name>
</gene>
<keyword evidence="2" id="KW-1185">Reference proteome</keyword>
<protein>
    <submittedName>
        <fullName evidence="1">Uncharacterized protein</fullName>
    </submittedName>
</protein>
<dbReference type="Proteomes" id="UP001163046">
    <property type="component" value="Unassembled WGS sequence"/>
</dbReference>
<proteinExistence type="predicted"/>
<evidence type="ECO:0000313" key="2">
    <source>
        <dbReference type="Proteomes" id="UP001163046"/>
    </source>
</evidence>
<reference evidence="1" key="1">
    <citation type="submission" date="2023-01" db="EMBL/GenBank/DDBJ databases">
        <title>Genome assembly of the deep-sea coral Lophelia pertusa.</title>
        <authorList>
            <person name="Herrera S."/>
            <person name="Cordes E."/>
        </authorList>
    </citation>
    <scope>NUCLEOTIDE SEQUENCE</scope>
    <source>
        <strain evidence="1">USNM1676648</strain>
        <tissue evidence="1">Polyp</tissue>
    </source>
</reference>